<dbReference type="AlphaFoldDB" id="A0A5C0UDK2"/>
<feature type="binding site" evidence="8">
    <location>
        <position position="61"/>
    </location>
    <ligand>
        <name>Mg(2+)</name>
        <dbReference type="ChEBI" id="CHEBI:18420"/>
    </ligand>
</feature>
<dbReference type="GO" id="GO:0005737">
    <property type="term" value="C:cytoplasm"/>
    <property type="evidence" value="ECO:0007669"/>
    <property type="project" value="UniProtKB-SubCell"/>
</dbReference>
<protein>
    <recommendedName>
        <fullName evidence="8">Holo-[acyl-carrier-protein] synthase</fullName>
        <shortName evidence="8">Holo-ACP synthase</shortName>
        <ecNumber evidence="8">2.7.8.7</ecNumber>
    </recommendedName>
    <alternativeName>
        <fullName evidence="8">4'-phosphopantetheinyl transferase AcpS</fullName>
    </alternativeName>
</protein>
<keyword evidence="2 8" id="KW-0808">Transferase</keyword>
<reference evidence="10 11" key="1">
    <citation type="submission" date="2019-08" db="EMBL/GenBank/DDBJ databases">
        <title>Highly reduced genomes of protist endosymbionts show evolutionary convergence.</title>
        <authorList>
            <person name="George E."/>
            <person name="Husnik F."/>
            <person name="Tashyreva D."/>
            <person name="Prokopchuk G."/>
            <person name="Horak A."/>
            <person name="Kwong W.K."/>
            <person name="Lukes J."/>
            <person name="Keeling P.J."/>
        </authorList>
    </citation>
    <scope>NUCLEOTIDE SEQUENCE [LARGE SCALE GENOMIC DNA]</scope>
    <source>
        <strain evidence="10">1605</strain>
    </source>
</reference>
<evidence type="ECO:0000256" key="1">
    <source>
        <dbReference type="ARBA" id="ARBA00022516"/>
    </source>
</evidence>
<dbReference type="Gene3D" id="3.90.470.20">
    <property type="entry name" value="4'-phosphopantetheinyl transferase domain"/>
    <property type="match status" value="1"/>
</dbReference>
<dbReference type="GO" id="GO:0006633">
    <property type="term" value="P:fatty acid biosynthetic process"/>
    <property type="evidence" value="ECO:0007669"/>
    <property type="project" value="UniProtKB-UniRule"/>
</dbReference>
<evidence type="ECO:0000256" key="4">
    <source>
        <dbReference type="ARBA" id="ARBA00022832"/>
    </source>
</evidence>
<keyword evidence="8" id="KW-0963">Cytoplasm</keyword>
<dbReference type="EMBL" id="CP043315">
    <property type="protein sequence ID" value="QEK38106.1"/>
    <property type="molecule type" value="Genomic_DNA"/>
</dbReference>
<evidence type="ECO:0000313" key="10">
    <source>
        <dbReference type="EMBL" id="QEK38106.1"/>
    </source>
</evidence>
<dbReference type="InterPro" id="IPR037143">
    <property type="entry name" value="4-PPantetheinyl_Trfase_dom_sf"/>
</dbReference>
<evidence type="ECO:0000259" key="9">
    <source>
        <dbReference type="Pfam" id="PF01648"/>
    </source>
</evidence>
<sequence>MIIGIGVDIINQDRMEILFSKYQNRLINKILSKKEIQDISEKNFNQKQIANFISKKFSATEAISKAIGTGVGSNCRFQDICLYKNELGKPFIEIQAKTHDYIINTFSKKYVSHVSFSDETINNNKILICNAIIESA</sequence>
<dbReference type="Pfam" id="PF01648">
    <property type="entry name" value="ACPS"/>
    <property type="match status" value="1"/>
</dbReference>
<dbReference type="RefSeq" id="WP_148980953.1">
    <property type="nucleotide sequence ID" value="NZ_CP043315.1"/>
</dbReference>
<dbReference type="KEGG" id="cip:FZC35_01815"/>
<evidence type="ECO:0000256" key="5">
    <source>
        <dbReference type="ARBA" id="ARBA00022842"/>
    </source>
</evidence>
<dbReference type="GO" id="GO:0000287">
    <property type="term" value="F:magnesium ion binding"/>
    <property type="evidence" value="ECO:0007669"/>
    <property type="project" value="UniProtKB-UniRule"/>
</dbReference>
<proteinExistence type="inferred from homology"/>
<dbReference type="InterPro" id="IPR004568">
    <property type="entry name" value="Ppantetheine-prot_Trfase_dom"/>
</dbReference>
<keyword evidence="3 8" id="KW-0479">Metal-binding</keyword>
<evidence type="ECO:0000256" key="3">
    <source>
        <dbReference type="ARBA" id="ARBA00022723"/>
    </source>
</evidence>
<keyword evidence="7 8" id="KW-0275">Fatty acid biosynthesis</keyword>
<keyword evidence="5 8" id="KW-0460">Magnesium</keyword>
<dbReference type="GO" id="GO:0008897">
    <property type="term" value="F:holo-[acyl-carrier-protein] synthase activity"/>
    <property type="evidence" value="ECO:0007669"/>
    <property type="project" value="UniProtKB-UniRule"/>
</dbReference>
<dbReference type="Proteomes" id="UP000325155">
    <property type="component" value="Chromosome"/>
</dbReference>
<comment type="similarity">
    <text evidence="8">Belongs to the P-Pant transferase superfamily. AcpS family.</text>
</comment>
<keyword evidence="11" id="KW-1185">Reference proteome</keyword>
<dbReference type="HAMAP" id="MF_00101">
    <property type="entry name" value="AcpS"/>
    <property type="match status" value="1"/>
</dbReference>
<feature type="domain" description="4'-phosphopantetheinyl transferase" evidence="9">
    <location>
        <begin position="4"/>
        <end position="106"/>
    </location>
</feature>
<evidence type="ECO:0000256" key="6">
    <source>
        <dbReference type="ARBA" id="ARBA00023098"/>
    </source>
</evidence>
<feature type="binding site" evidence="8">
    <location>
        <position position="8"/>
    </location>
    <ligand>
        <name>Mg(2+)</name>
        <dbReference type="ChEBI" id="CHEBI:18420"/>
    </ligand>
</feature>
<dbReference type="InterPro" id="IPR002582">
    <property type="entry name" value="ACPS"/>
</dbReference>
<gene>
    <name evidence="8 10" type="primary">acpS</name>
    <name evidence="10" type="ORF">FZC35_01815</name>
</gene>
<dbReference type="OrthoDB" id="517356at2"/>
<name>A0A5C0UDK2_9PROT</name>
<keyword evidence="1 8" id="KW-0444">Lipid biosynthesis</keyword>
<keyword evidence="6 8" id="KW-0443">Lipid metabolism</keyword>
<comment type="catalytic activity">
    <reaction evidence="8">
        <text>apo-[ACP] + CoA = holo-[ACP] + adenosine 3',5'-bisphosphate + H(+)</text>
        <dbReference type="Rhea" id="RHEA:12068"/>
        <dbReference type="Rhea" id="RHEA-COMP:9685"/>
        <dbReference type="Rhea" id="RHEA-COMP:9690"/>
        <dbReference type="ChEBI" id="CHEBI:15378"/>
        <dbReference type="ChEBI" id="CHEBI:29999"/>
        <dbReference type="ChEBI" id="CHEBI:57287"/>
        <dbReference type="ChEBI" id="CHEBI:58343"/>
        <dbReference type="ChEBI" id="CHEBI:64479"/>
        <dbReference type="EC" id="2.7.8.7"/>
    </reaction>
</comment>
<comment type="cofactor">
    <cofactor evidence="8">
        <name>Mg(2+)</name>
        <dbReference type="ChEBI" id="CHEBI:18420"/>
    </cofactor>
</comment>
<accession>A0A5C0UDK2</accession>
<dbReference type="InterPro" id="IPR008278">
    <property type="entry name" value="4-PPantetheinyl_Trfase_dom"/>
</dbReference>
<dbReference type="EC" id="2.7.8.7" evidence="8"/>
<comment type="subcellular location">
    <subcellularLocation>
        <location evidence="8">Cytoplasm</location>
    </subcellularLocation>
</comment>
<evidence type="ECO:0000256" key="2">
    <source>
        <dbReference type="ARBA" id="ARBA00022679"/>
    </source>
</evidence>
<dbReference type="SUPFAM" id="SSF56214">
    <property type="entry name" value="4'-phosphopantetheinyl transferase"/>
    <property type="match status" value="1"/>
</dbReference>
<dbReference type="NCBIfam" id="TIGR00556">
    <property type="entry name" value="pantethn_trn"/>
    <property type="match status" value="1"/>
</dbReference>
<comment type="function">
    <text evidence="8">Transfers the 4'-phosphopantetheine moiety from coenzyme A to a Ser of acyl-carrier-protein.</text>
</comment>
<evidence type="ECO:0000256" key="7">
    <source>
        <dbReference type="ARBA" id="ARBA00023160"/>
    </source>
</evidence>
<dbReference type="NCBIfam" id="TIGR00516">
    <property type="entry name" value="acpS"/>
    <property type="match status" value="1"/>
</dbReference>
<keyword evidence="4 8" id="KW-0276">Fatty acid metabolism</keyword>
<evidence type="ECO:0000313" key="11">
    <source>
        <dbReference type="Proteomes" id="UP000325155"/>
    </source>
</evidence>
<evidence type="ECO:0000256" key="8">
    <source>
        <dbReference type="HAMAP-Rule" id="MF_00101"/>
    </source>
</evidence>
<organism evidence="10 11">
    <name type="scientific">Candidatus Cytomitobacter indipagum</name>
    <dbReference type="NCBI Taxonomy" id="2601575"/>
    <lineage>
        <taxon>Bacteria</taxon>
        <taxon>Pseudomonadati</taxon>
        <taxon>Pseudomonadota</taxon>
        <taxon>Alphaproteobacteria</taxon>
        <taxon>Holosporales</taxon>
        <taxon>Holosporaceae</taxon>
        <taxon>Candidatus Cytomitobacter</taxon>
    </lineage>
</organism>